<feature type="compositionally biased region" description="Low complexity" evidence="1">
    <location>
        <begin position="267"/>
        <end position="286"/>
    </location>
</feature>
<organism evidence="3 4">
    <name type="scientific">Micromonospora haikouensis</name>
    <dbReference type="NCBI Taxonomy" id="686309"/>
    <lineage>
        <taxon>Bacteria</taxon>
        <taxon>Bacillati</taxon>
        <taxon>Actinomycetota</taxon>
        <taxon>Actinomycetes</taxon>
        <taxon>Micromonosporales</taxon>
        <taxon>Micromonosporaceae</taxon>
        <taxon>Micromonospora</taxon>
    </lineage>
</organism>
<feature type="transmembrane region" description="Helical" evidence="2">
    <location>
        <begin position="166"/>
        <end position="187"/>
    </location>
</feature>
<dbReference type="InterPro" id="IPR024529">
    <property type="entry name" value="ECF_trnsprt_substrate-spec"/>
</dbReference>
<keyword evidence="2" id="KW-0812">Transmembrane</keyword>
<name>A0A1C4YDW5_9ACTN</name>
<evidence type="ECO:0000256" key="2">
    <source>
        <dbReference type="SAM" id="Phobius"/>
    </source>
</evidence>
<sequence>MSVLRVAPRTAVVLALASAAALATFTWPFFIPAHPESTARTGEAPLVFLVMLPVLVALVLAELSSGGIDSKALAMLGVLAAVNAALRPLGAGTAGIETVFFLLVLAGRVFGPGFGFLLGSTSLFASALLTAGVGPWLPFQMLCASWVGLGAGLLPARLRGRAEVAVLAGYGAFAAYGYGLLMNLWFWPFSLGADTQLSYVAGAPVLDNLHRFAVFTAVTSTFGWDTGRAITTAVAVVLAGPAVLAALRRAARRAAFDAPVTFAAPAPQPAPSAATPVPGAPVAASGDVTGPAVGVAPSARRGLDEQSATAEEGGQGGGSHQAPQRPAD</sequence>
<feature type="transmembrane region" description="Helical" evidence="2">
    <location>
        <begin position="98"/>
        <end position="124"/>
    </location>
</feature>
<evidence type="ECO:0000313" key="4">
    <source>
        <dbReference type="Proteomes" id="UP000199375"/>
    </source>
</evidence>
<gene>
    <name evidence="3" type="ORF">GA0070558_14226</name>
</gene>
<dbReference type="Gene3D" id="1.10.1760.20">
    <property type="match status" value="1"/>
</dbReference>
<accession>A0A1C4YDW5</accession>
<dbReference type="Pfam" id="PF12822">
    <property type="entry name" value="ECF_trnsprt"/>
    <property type="match status" value="1"/>
</dbReference>
<dbReference type="Proteomes" id="UP000199375">
    <property type="component" value="Unassembled WGS sequence"/>
</dbReference>
<protein>
    <submittedName>
        <fullName evidence="3">Energy-coupling factor transport system substrate-specific component</fullName>
    </submittedName>
</protein>
<dbReference type="AlphaFoldDB" id="A0A1C4YDW5"/>
<feature type="transmembrane region" description="Helical" evidence="2">
    <location>
        <begin position="229"/>
        <end position="247"/>
    </location>
</feature>
<proteinExistence type="predicted"/>
<dbReference type="EMBL" id="FMCW01000042">
    <property type="protein sequence ID" value="SCF18952.1"/>
    <property type="molecule type" value="Genomic_DNA"/>
</dbReference>
<keyword evidence="2" id="KW-1133">Transmembrane helix</keyword>
<keyword evidence="2" id="KW-0472">Membrane</keyword>
<evidence type="ECO:0000256" key="1">
    <source>
        <dbReference type="SAM" id="MobiDB-lite"/>
    </source>
</evidence>
<feature type="transmembrane region" description="Helical" evidence="2">
    <location>
        <begin position="12"/>
        <end position="31"/>
    </location>
</feature>
<reference evidence="3 4" key="1">
    <citation type="submission" date="2016-06" db="EMBL/GenBank/DDBJ databases">
        <authorList>
            <person name="Kjaerup R.B."/>
            <person name="Dalgaard T.S."/>
            <person name="Juul-Madsen H.R."/>
        </authorList>
    </citation>
    <scope>NUCLEOTIDE SEQUENCE [LARGE SCALE GENOMIC DNA]</scope>
    <source>
        <strain evidence="3 4">DSM 45626</strain>
    </source>
</reference>
<dbReference type="GO" id="GO:0022857">
    <property type="term" value="F:transmembrane transporter activity"/>
    <property type="evidence" value="ECO:0007669"/>
    <property type="project" value="InterPro"/>
</dbReference>
<feature type="transmembrane region" description="Helical" evidence="2">
    <location>
        <begin position="136"/>
        <end position="154"/>
    </location>
</feature>
<feature type="transmembrane region" description="Helical" evidence="2">
    <location>
        <begin position="43"/>
        <end position="61"/>
    </location>
</feature>
<evidence type="ECO:0000313" key="3">
    <source>
        <dbReference type="EMBL" id="SCF18952.1"/>
    </source>
</evidence>
<feature type="region of interest" description="Disordered" evidence="1">
    <location>
        <begin position="267"/>
        <end position="328"/>
    </location>
</feature>
<dbReference type="RefSeq" id="WP_256092201.1">
    <property type="nucleotide sequence ID" value="NZ_FMCW01000042.1"/>
</dbReference>